<keyword evidence="1" id="KW-1133">Transmembrane helix</keyword>
<sequence length="296" mass="31645">MPTPSSSDAKQTTAKPPRSETSVLAKFALVLPIIYIALCLIGFGVSLAAESHLGIPHSSLYKGQIDLLDLSSIGMLYLLPPITKIAVDINNNPLTFFGHLFSQQWRSHWLETAAIALIIGLAAFFLPSVLFHKSQQPAADAKKPWRGQQKWERFSALLAMAKEALRGKGWRAVLAIGIGLLFPPLSVLLMALALIIVALVISISVLIGFASGTALICQDTHGAAMGCSPTVRTAKTSTTASPAQQIITVHLKDGKDIAGMYLLSTPSAVLIFQPQTRQAMAVATESIADMSFTMTP</sequence>
<keyword evidence="1" id="KW-0812">Transmembrane</keyword>
<organism evidence="2">
    <name type="scientific">mine drainage metagenome</name>
    <dbReference type="NCBI Taxonomy" id="410659"/>
    <lineage>
        <taxon>unclassified sequences</taxon>
        <taxon>metagenomes</taxon>
        <taxon>ecological metagenomes</taxon>
    </lineage>
</organism>
<reference evidence="2" key="1">
    <citation type="submission" date="2016-10" db="EMBL/GenBank/DDBJ databases">
        <title>Sequence of Gallionella enrichment culture.</title>
        <authorList>
            <person name="Poehlein A."/>
            <person name="Muehling M."/>
            <person name="Daniel R."/>
        </authorList>
    </citation>
    <scope>NUCLEOTIDE SEQUENCE</scope>
</reference>
<feature type="transmembrane region" description="Helical" evidence="1">
    <location>
        <begin position="191"/>
        <end position="216"/>
    </location>
</feature>
<accession>A0A1J5RFV1</accession>
<proteinExistence type="predicted"/>
<feature type="transmembrane region" description="Helical" evidence="1">
    <location>
        <begin position="107"/>
        <end position="126"/>
    </location>
</feature>
<keyword evidence="1" id="KW-0472">Membrane</keyword>
<dbReference type="EMBL" id="MLJW01000176">
    <property type="protein sequence ID" value="OIQ94974.1"/>
    <property type="molecule type" value="Genomic_DNA"/>
</dbReference>
<dbReference type="AlphaFoldDB" id="A0A1J5RFV1"/>
<gene>
    <name evidence="2" type="ORF">GALL_230770</name>
</gene>
<evidence type="ECO:0000256" key="1">
    <source>
        <dbReference type="SAM" id="Phobius"/>
    </source>
</evidence>
<protein>
    <submittedName>
        <fullName evidence="2">Uncharacterized protein</fullName>
    </submittedName>
</protein>
<name>A0A1J5RFV1_9ZZZZ</name>
<evidence type="ECO:0000313" key="2">
    <source>
        <dbReference type="EMBL" id="OIQ94974.1"/>
    </source>
</evidence>
<feature type="transmembrane region" description="Helical" evidence="1">
    <location>
        <begin position="169"/>
        <end position="185"/>
    </location>
</feature>
<feature type="transmembrane region" description="Helical" evidence="1">
    <location>
        <begin position="27"/>
        <end position="47"/>
    </location>
</feature>
<comment type="caution">
    <text evidence="2">The sequence shown here is derived from an EMBL/GenBank/DDBJ whole genome shotgun (WGS) entry which is preliminary data.</text>
</comment>